<keyword evidence="6 8" id="KW-1133">Transmembrane helix</keyword>
<dbReference type="GO" id="GO:0042937">
    <property type="term" value="F:tripeptide transmembrane transporter activity"/>
    <property type="evidence" value="ECO:0007669"/>
    <property type="project" value="InterPro"/>
</dbReference>
<name>A0AAV7E5P0_ARIFI</name>
<comment type="caution">
    <text evidence="9">The sequence shown here is derived from an EMBL/GenBank/DDBJ whole genome shotgun (WGS) entry which is preliminary data.</text>
</comment>
<feature type="transmembrane region" description="Helical" evidence="8">
    <location>
        <begin position="78"/>
        <end position="98"/>
    </location>
</feature>
<feature type="transmembrane region" description="Helical" evidence="8">
    <location>
        <begin position="331"/>
        <end position="352"/>
    </location>
</feature>
<evidence type="ECO:0000313" key="10">
    <source>
        <dbReference type="Proteomes" id="UP000825729"/>
    </source>
</evidence>
<dbReference type="CDD" id="cd17417">
    <property type="entry name" value="MFS_NPF5"/>
    <property type="match status" value="1"/>
</dbReference>
<comment type="similarity">
    <text evidence="2">Belongs to the major facilitator superfamily. Proton-dependent oligopeptide transporter (POT/PTR) (TC 2.A.17) family.</text>
</comment>
<comment type="subcellular location">
    <subcellularLocation>
        <location evidence="1">Membrane</location>
        <topology evidence="1">Multi-pass membrane protein</topology>
    </subcellularLocation>
</comment>
<dbReference type="InterPro" id="IPR044739">
    <property type="entry name" value="NRT1/PTR"/>
</dbReference>
<feature type="transmembrane region" description="Helical" evidence="8">
    <location>
        <begin position="372"/>
        <end position="389"/>
    </location>
</feature>
<dbReference type="InterPro" id="IPR018456">
    <property type="entry name" value="PTR2_symporter_CS"/>
</dbReference>
<organism evidence="9 10">
    <name type="scientific">Aristolochia fimbriata</name>
    <name type="common">White veined hardy Dutchman's pipe vine</name>
    <dbReference type="NCBI Taxonomy" id="158543"/>
    <lineage>
        <taxon>Eukaryota</taxon>
        <taxon>Viridiplantae</taxon>
        <taxon>Streptophyta</taxon>
        <taxon>Embryophyta</taxon>
        <taxon>Tracheophyta</taxon>
        <taxon>Spermatophyta</taxon>
        <taxon>Magnoliopsida</taxon>
        <taxon>Magnoliidae</taxon>
        <taxon>Piperales</taxon>
        <taxon>Aristolochiaceae</taxon>
        <taxon>Aristolochia</taxon>
    </lineage>
</organism>
<feature type="transmembrane region" description="Helical" evidence="8">
    <location>
        <begin position="493"/>
        <end position="514"/>
    </location>
</feature>
<dbReference type="GO" id="GO:0080054">
    <property type="term" value="F:low-affinity nitrate transmembrane transporter activity"/>
    <property type="evidence" value="ECO:0007669"/>
    <property type="project" value="UniProtKB-ARBA"/>
</dbReference>
<proteinExistence type="inferred from homology"/>
<evidence type="ECO:0000256" key="2">
    <source>
        <dbReference type="ARBA" id="ARBA00005982"/>
    </source>
</evidence>
<feature type="transmembrane region" description="Helical" evidence="8">
    <location>
        <begin position="537"/>
        <end position="557"/>
    </location>
</feature>
<reference evidence="9 10" key="1">
    <citation type="submission" date="2021-07" db="EMBL/GenBank/DDBJ databases">
        <title>The Aristolochia fimbriata genome: insights into angiosperm evolution, floral development and chemical biosynthesis.</title>
        <authorList>
            <person name="Jiao Y."/>
        </authorList>
    </citation>
    <scope>NUCLEOTIDE SEQUENCE [LARGE SCALE GENOMIC DNA]</scope>
    <source>
        <strain evidence="9">IBCAS-2021</strain>
        <tissue evidence="9">Leaf</tissue>
    </source>
</reference>
<dbReference type="PROSITE" id="PS01022">
    <property type="entry name" value="PTR2_1"/>
    <property type="match status" value="1"/>
</dbReference>
<dbReference type="InterPro" id="IPR036259">
    <property type="entry name" value="MFS_trans_sf"/>
</dbReference>
<keyword evidence="10" id="KW-1185">Reference proteome</keyword>
<feature type="transmembrane region" description="Helical" evidence="8">
    <location>
        <begin position="217"/>
        <end position="237"/>
    </location>
</feature>
<feature type="transmembrane region" description="Helical" evidence="8">
    <location>
        <begin position="105"/>
        <end position="127"/>
    </location>
</feature>
<evidence type="ECO:0000256" key="7">
    <source>
        <dbReference type="ARBA" id="ARBA00023136"/>
    </source>
</evidence>
<dbReference type="InterPro" id="IPR000109">
    <property type="entry name" value="POT_fam"/>
</dbReference>
<evidence type="ECO:0000256" key="8">
    <source>
        <dbReference type="SAM" id="Phobius"/>
    </source>
</evidence>
<dbReference type="AlphaFoldDB" id="A0AAV7E5P0"/>
<dbReference type="FunFam" id="1.20.1250.20:FF:000147">
    <property type="entry name" value="Protein NRT1/ PTR family 5.10"/>
    <property type="match status" value="1"/>
</dbReference>
<evidence type="ECO:0000256" key="1">
    <source>
        <dbReference type="ARBA" id="ARBA00004141"/>
    </source>
</evidence>
<gene>
    <name evidence="9" type="ORF">H6P81_015490</name>
</gene>
<dbReference type="Pfam" id="PF00854">
    <property type="entry name" value="PTR2"/>
    <property type="match status" value="1"/>
</dbReference>
<dbReference type="GO" id="GO:0071916">
    <property type="term" value="F:dipeptide transmembrane transporter activity"/>
    <property type="evidence" value="ECO:0007669"/>
    <property type="project" value="InterPro"/>
</dbReference>
<evidence type="ECO:0000313" key="9">
    <source>
        <dbReference type="EMBL" id="KAG9444150.1"/>
    </source>
</evidence>
<dbReference type="PANTHER" id="PTHR11654">
    <property type="entry name" value="OLIGOPEPTIDE TRANSPORTER-RELATED"/>
    <property type="match status" value="1"/>
</dbReference>
<keyword evidence="4" id="KW-0597">Phosphoprotein</keyword>
<protein>
    <recommendedName>
        <fullName evidence="11">Protein NRT1/ PTR FAMILY 5.10</fullName>
    </recommendedName>
</protein>
<keyword evidence="7 8" id="KW-0472">Membrane</keyword>
<accession>A0AAV7E5P0</accession>
<evidence type="ECO:0008006" key="11">
    <source>
        <dbReference type="Google" id="ProtNLM"/>
    </source>
</evidence>
<feature type="transmembrane region" description="Helical" evidence="8">
    <location>
        <begin position="410"/>
        <end position="430"/>
    </location>
</feature>
<feature type="transmembrane region" description="Helical" evidence="8">
    <location>
        <begin position="462"/>
        <end position="481"/>
    </location>
</feature>
<dbReference type="Gene3D" id="1.20.1250.20">
    <property type="entry name" value="MFS general substrate transporter like domains"/>
    <property type="match status" value="1"/>
</dbReference>
<evidence type="ECO:0000256" key="5">
    <source>
        <dbReference type="ARBA" id="ARBA00022692"/>
    </source>
</evidence>
<feature type="transmembrane region" description="Helical" evidence="8">
    <location>
        <begin position="192"/>
        <end position="211"/>
    </location>
</feature>
<feature type="transmembrane region" description="Helical" evidence="8">
    <location>
        <begin position="142"/>
        <end position="159"/>
    </location>
</feature>
<evidence type="ECO:0000256" key="4">
    <source>
        <dbReference type="ARBA" id="ARBA00022553"/>
    </source>
</evidence>
<evidence type="ECO:0000256" key="6">
    <source>
        <dbReference type="ARBA" id="ARBA00022989"/>
    </source>
</evidence>
<dbReference type="Proteomes" id="UP000825729">
    <property type="component" value="Unassembled WGS sequence"/>
</dbReference>
<keyword evidence="3" id="KW-0813">Transport</keyword>
<keyword evidence="5 8" id="KW-0812">Transmembrane</keyword>
<dbReference type="GO" id="GO:0009705">
    <property type="term" value="C:plant-type vacuole membrane"/>
    <property type="evidence" value="ECO:0007669"/>
    <property type="project" value="UniProtKB-ARBA"/>
</dbReference>
<evidence type="ECO:0000256" key="3">
    <source>
        <dbReference type="ARBA" id="ARBA00022448"/>
    </source>
</evidence>
<sequence length="571" mass="62205">MEAPLLAGHGDDAVQGAVDYEGRPVYRSRSGGWRSALFIIGVEVTERFAYYGIASNLISYLTGPLHQSTAAAAANVNVWSGVASLLPLLGAFVADSYLGRYRTILFASLLYILGLGLLSLSASLAFLRPTPCVGLTVCPNPSGFQMFFFYASLYLVAFAQGGHKPCVQAFGADQFDVQDPAESKSKSSFFNWWYFGICAGTMVALGIVSYIQDNVSWGLGFGIPCIVMAAGLVVFLLGTRTYRFTCAEDKNPFISLAQVFVAAARRSFQKNPTTIEGKAGELHFQGSSKSRFKFLDRVITVSSDGIDSTGTSSWKVCTANQVEDAKTALQLVPIWATCLIYAVVFAQSSTFFTKQGSTMDRGIGPHFQVPPATLQSFISLSIVLVIPIYDRILVPVARAFTGKPTGLTMLQRIGTGMFLSALSMVVAAVVEKWRLGVARDSGLVDDPSKTLPMSVWWLVPQYILFGVADVFTMVGLQEFFYDQVPDALRSVGLALYLSIFGIGNFISGFMISAIDKATRAHGDSWFATNLNKAHLDYFYWLLAALSLIELGLYLFFAKSYIYKTELRSSGV</sequence>
<dbReference type="EMBL" id="JAINDJ010000006">
    <property type="protein sequence ID" value="KAG9444150.1"/>
    <property type="molecule type" value="Genomic_DNA"/>
</dbReference>
<dbReference type="SUPFAM" id="SSF103473">
    <property type="entry name" value="MFS general substrate transporter"/>
    <property type="match status" value="1"/>
</dbReference>